<accession>A0ABM8IIN0</accession>
<dbReference type="PANTHER" id="PTHR11098">
    <property type="entry name" value="NICOTINATE PHOSPHORIBOSYLTRANSFERASE"/>
    <property type="match status" value="1"/>
</dbReference>
<keyword evidence="4" id="KW-0597">Phosphoprotein</keyword>
<evidence type="ECO:0000256" key="6">
    <source>
        <dbReference type="ARBA" id="ARBA00022642"/>
    </source>
</evidence>
<evidence type="ECO:0000256" key="8">
    <source>
        <dbReference type="ARBA" id="ARBA00048668"/>
    </source>
</evidence>
<name>A0ABM8IIN0_9FIRM</name>
<evidence type="ECO:0000256" key="9">
    <source>
        <dbReference type="RuleBase" id="RU365100"/>
    </source>
</evidence>
<evidence type="ECO:0000256" key="2">
    <source>
        <dbReference type="ARBA" id="ARBA00010897"/>
    </source>
</evidence>
<evidence type="ECO:0000256" key="1">
    <source>
        <dbReference type="ARBA" id="ARBA00004952"/>
    </source>
</evidence>
<dbReference type="EC" id="6.3.4.21" evidence="3 9"/>
<dbReference type="Pfam" id="PF04095">
    <property type="entry name" value="NAPRTase"/>
    <property type="match status" value="1"/>
</dbReference>
<dbReference type="InterPro" id="IPR013785">
    <property type="entry name" value="Aldolase_TIM"/>
</dbReference>
<comment type="similarity">
    <text evidence="2 9">Belongs to the NAPRTase family.</text>
</comment>
<evidence type="ECO:0000259" key="12">
    <source>
        <dbReference type="Pfam" id="PF17956"/>
    </source>
</evidence>
<dbReference type="InterPro" id="IPR006405">
    <property type="entry name" value="Nic_PRibTrfase_pncB"/>
</dbReference>
<dbReference type="GO" id="GO:0016757">
    <property type="term" value="F:glycosyltransferase activity"/>
    <property type="evidence" value="ECO:0007669"/>
    <property type="project" value="UniProtKB-KW"/>
</dbReference>
<feature type="domain" description="Nicotinate/nicotinamide phosphoribosyltransferase" evidence="10">
    <location>
        <begin position="157"/>
        <end position="356"/>
    </location>
</feature>
<dbReference type="NCBIfam" id="TIGR01513">
    <property type="entry name" value="NAPRTase_put"/>
    <property type="match status" value="1"/>
</dbReference>
<evidence type="ECO:0000259" key="11">
    <source>
        <dbReference type="Pfam" id="PF17767"/>
    </source>
</evidence>
<dbReference type="Pfam" id="PF17767">
    <property type="entry name" value="NAPRTase_N"/>
    <property type="match status" value="1"/>
</dbReference>
<dbReference type="PANTHER" id="PTHR11098:SF1">
    <property type="entry name" value="NICOTINATE PHOSPHORIBOSYLTRANSFERASE"/>
    <property type="match status" value="1"/>
</dbReference>
<feature type="domain" description="Nicotinate phosphoribosyltransferase N-terminal" evidence="11">
    <location>
        <begin position="10"/>
        <end position="134"/>
    </location>
</feature>
<evidence type="ECO:0000256" key="5">
    <source>
        <dbReference type="ARBA" id="ARBA00022598"/>
    </source>
</evidence>
<sequence length="481" mass="54489">MNLKSVNLTMLVDFYELTMAHGYFENGMEDQIAYFDMFFRRVPDEGGFAIMAGLEQLIEYLKNLKFTDDDIDYLRSKNIFSEAFLTYLKNFKFSCDIYAIAEGTPIFPNEPILTVRGPIIQAQFIETMILLSINHQSLIATKSNRIVRAANGRPVLELGARRAQGADGAILGARAAYIGGCMGTACTISDRDFNVPALGTMAHSWVQTFDTEYEAFKKYAELYPQNCTLLVDTYNTLKSGIPNAIKVFKEVLIPKGYAPGAIRIDSGDAAYLAKKARKLLDEAGLFDTKIVISNSLDEYIIKDLLIQKAPIDSFGVGERLITSKTEPVFGGVYKIVAVEKEGKMIPKIKISNNIEKITNPGAKQVYRLYDRETKKAIADVITLAHEKIDETQPYTIFDPEHTWKRKEITNFIARPLLTPIFIKGKLVYQSPTLEEIVAYSKEQINTLWEEVLRFEKPHTYYVDLSNELWTLKTNLLEKYSK</sequence>
<gene>
    <name evidence="13" type="ORF">T23_11980</name>
</gene>
<evidence type="ECO:0000313" key="14">
    <source>
        <dbReference type="Proteomes" id="UP001432099"/>
    </source>
</evidence>
<comment type="PTM">
    <text evidence="9">Transiently phosphorylated on a His residue during the reaction cycle. Phosphorylation strongly increases the affinity for substrates and increases the rate of nicotinate D-ribonucleotide production. Dephosphorylation regenerates the low-affinity form of the enzyme, leading to product release.</text>
</comment>
<dbReference type="InterPro" id="IPR041525">
    <property type="entry name" value="N/Namide_PRibTrfase"/>
</dbReference>
<proteinExistence type="inferred from homology"/>
<comment type="pathway">
    <text evidence="1 9">Cofactor biosynthesis; NAD(+) biosynthesis; nicotinate D-ribonucleotide from nicotinate: step 1/1.</text>
</comment>
<dbReference type="InterPro" id="IPR040727">
    <property type="entry name" value="NAPRTase_N"/>
</dbReference>
<dbReference type="EMBL" id="AP028127">
    <property type="protein sequence ID" value="BEH91096.1"/>
    <property type="molecule type" value="Genomic_DNA"/>
</dbReference>
<keyword evidence="6 9" id="KW-0662">Pyridine nucleotide biosynthesis</keyword>
<dbReference type="Gene3D" id="3.20.140.10">
    <property type="entry name" value="nicotinate phosphoribosyltransferase"/>
    <property type="match status" value="1"/>
</dbReference>
<evidence type="ECO:0000313" key="13">
    <source>
        <dbReference type="EMBL" id="BEH91096.1"/>
    </source>
</evidence>
<comment type="function">
    <text evidence="9">Catalyzes the first step in the biosynthesis of NAD from nicotinic acid, the ATP-dependent synthesis of beta-nicotinate D-ribonucleotide from nicotinate and 5-phospho-D-ribose 1-phosphate.</text>
</comment>
<dbReference type="InterPro" id="IPR036068">
    <property type="entry name" value="Nicotinate_pribotase-like_C"/>
</dbReference>
<dbReference type="NCBIfam" id="NF009131">
    <property type="entry name" value="PRK12484.1"/>
    <property type="match status" value="1"/>
</dbReference>
<dbReference type="InterPro" id="IPR041619">
    <property type="entry name" value="NAPRTase_C"/>
</dbReference>
<dbReference type="SUPFAM" id="SSF54675">
    <property type="entry name" value="Nicotinate/Quinolinate PRTase N-terminal domain-like"/>
    <property type="match status" value="1"/>
</dbReference>
<comment type="catalytic activity">
    <reaction evidence="8 9">
        <text>5-phospho-alpha-D-ribose 1-diphosphate + nicotinate + ATP + H2O = nicotinate beta-D-ribonucleotide + ADP + phosphate + diphosphate</text>
        <dbReference type="Rhea" id="RHEA:36163"/>
        <dbReference type="ChEBI" id="CHEBI:15377"/>
        <dbReference type="ChEBI" id="CHEBI:30616"/>
        <dbReference type="ChEBI" id="CHEBI:32544"/>
        <dbReference type="ChEBI" id="CHEBI:33019"/>
        <dbReference type="ChEBI" id="CHEBI:43474"/>
        <dbReference type="ChEBI" id="CHEBI:57502"/>
        <dbReference type="ChEBI" id="CHEBI:58017"/>
        <dbReference type="ChEBI" id="CHEBI:456216"/>
        <dbReference type="EC" id="6.3.4.21"/>
    </reaction>
</comment>
<evidence type="ECO:0000256" key="7">
    <source>
        <dbReference type="ARBA" id="ARBA00022679"/>
    </source>
</evidence>
<dbReference type="Proteomes" id="UP001432099">
    <property type="component" value="Chromosome"/>
</dbReference>
<keyword evidence="13" id="KW-0328">Glycosyltransferase</keyword>
<dbReference type="RefSeq" id="WP_338617233.1">
    <property type="nucleotide sequence ID" value="NZ_AP028127.1"/>
</dbReference>
<dbReference type="PIRSF" id="PIRSF000484">
    <property type="entry name" value="NAPRT"/>
    <property type="match status" value="1"/>
</dbReference>
<evidence type="ECO:0000256" key="4">
    <source>
        <dbReference type="ARBA" id="ARBA00022553"/>
    </source>
</evidence>
<dbReference type="NCBIfam" id="NF006695">
    <property type="entry name" value="PRK09243.1-2"/>
    <property type="match status" value="1"/>
</dbReference>
<evidence type="ECO:0000256" key="3">
    <source>
        <dbReference type="ARBA" id="ARBA00013236"/>
    </source>
</evidence>
<organism evidence="13 14">
    <name type="scientific">Turicibacter faecis</name>
    <dbReference type="NCBI Taxonomy" id="2963365"/>
    <lineage>
        <taxon>Bacteria</taxon>
        <taxon>Bacillati</taxon>
        <taxon>Bacillota</taxon>
        <taxon>Erysipelotrichia</taxon>
        <taxon>Erysipelotrichales</taxon>
        <taxon>Turicibacteraceae</taxon>
        <taxon>Turicibacter</taxon>
    </lineage>
</organism>
<dbReference type="SUPFAM" id="SSF51690">
    <property type="entry name" value="Nicotinate/Quinolinate PRTase C-terminal domain-like"/>
    <property type="match status" value="1"/>
</dbReference>
<feature type="domain" description="Nicotinate phosphoribosyltransferase C-terminal" evidence="12">
    <location>
        <begin position="363"/>
        <end position="472"/>
    </location>
</feature>
<keyword evidence="5 9" id="KW-0436">Ligase</keyword>
<keyword evidence="7 9" id="KW-0808">Transferase</keyword>
<dbReference type="Pfam" id="PF17956">
    <property type="entry name" value="NAPRTase_C"/>
    <property type="match status" value="1"/>
</dbReference>
<dbReference type="Gene3D" id="3.20.20.70">
    <property type="entry name" value="Aldolase class I"/>
    <property type="match status" value="1"/>
</dbReference>
<dbReference type="InterPro" id="IPR007229">
    <property type="entry name" value="Nic_PRibTrfase-Fam"/>
</dbReference>
<dbReference type="CDD" id="cd01570">
    <property type="entry name" value="NAPRTase_A"/>
    <property type="match status" value="1"/>
</dbReference>
<keyword evidence="14" id="KW-1185">Reference proteome</keyword>
<reference evidence="13" key="1">
    <citation type="journal article" date="2024" name="Int. J. Syst. Evol. Microbiol.">
        <title>Turicibacter faecis sp. nov., isolated from faeces of heart failure mouse model.</title>
        <authorList>
            <person name="Imamura Y."/>
            <person name="Motooka D."/>
            <person name="Nakajima Y."/>
            <person name="Ito S."/>
            <person name="Kitakaze M."/>
            <person name="Iida T."/>
            <person name="Nakamura S."/>
        </authorList>
    </citation>
    <scope>NUCLEOTIDE SEQUENCE</scope>
    <source>
        <strain evidence="13">TC023</strain>
    </source>
</reference>
<protein>
    <recommendedName>
        <fullName evidence="3 9">Nicotinate phosphoribosyltransferase</fullName>
        <ecNumber evidence="3 9">6.3.4.21</ecNumber>
    </recommendedName>
</protein>
<evidence type="ECO:0000259" key="10">
    <source>
        <dbReference type="Pfam" id="PF04095"/>
    </source>
</evidence>